<dbReference type="Gene3D" id="1.10.3450.10">
    <property type="entry name" value="TTHA0068-like"/>
    <property type="match status" value="1"/>
</dbReference>
<organism evidence="1 2">
    <name type="scientific">Verrucomicrobia subdivision 6 bacterium BACL9 MAG-120507-bin52</name>
    <dbReference type="NCBI Taxonomy" id="1655590"/>
    <lineage>
        <taxon>Bacteria</taxon>
        <taxon>Pseudomonadati</taxon>
        <taxon>Verrucomicrobiota</taxon>
        <taxon>Verrucomicrobiia</taxon>
        <taxon>Verrucomicrobiales</taxon>
        <taxon>Verrucomicrobia subdivision 6</taxon>
    </lineage>
</organism>
<dbReference type="EMBL" id="LIBO01000009">
    <property type="protein sequence ID" value="KRO63083.1"/>
    <property type="molecule type" value="Genomic_DNA"/>
</dbReference>
<reference evidence="1 2" key="1">
    <citation type="submission" date="2015-10" db="EMBL/GenBank/DDBJ databases">
        <title>Metagenome-Assembled Genomes uncover a global brackish microbiome.</title>
        <authorList>
            <person name="Hugerth L.W."/>
            <person name="Larsson J."/>
            <person name="Alneberg J."/>
            <person name="Lindh M.V."/>
            <person name="Legrand C."/>
            <person name="Pinhassi J."/>
            <person name="Andersson A.F."/>
        </authorList>
    </citation>
    <scope>NUCLEOTIDE SEQUENCE [LARGE SCALE GENOMIC DNA]</scope>
    <source>
        <strain evidence="1">BACL18 MAG-120507-bin52</strain>
    </source>
</reference>
<dbReference type="PANTHER" id="PTHR34796">
    <property type="entry name" value="EXPRESSED PROTEIN"/>
    <property type="match status" value="1"/>
</dbReference>
<gene>
    <name evidence="1" type="ORF">ABR82_04590</name>
</gene>
<evidence type="ECO:0000313" key="1">
    <source>
        <dbReference type="EMBL" id="KRO63083.1"/>
    </source>
</evidence>
<dbReference type="PANTHER" id="PTHR34796:SF1">
    <property type="entry name" value="EXPRESSED PROTEIN"/>
    <property type="match status" value="1"/>
</dbReference>
<comment type="caution">
    <text evidence="1">The sequence shown here is derived from an EMBL/GenBank/DDBJ whole genome shotgun (WGS) entry which is preliminary data.</text>
</comment>
<protein>
    <recommendedName>
        <fullName evidence="3">DUF309 domain-containing protein</fullName>
    </recommendedName>
</protein>
<proteinExistence type="predicted"/>
<evidence type="ECO:0000313" key="2">
    <source>
        <dbReference type="Proteomes" id="UP000051269"/>
    </source>
</evidence>
<name>A0A0R2RPS0_9BACT</name>
<dbReference type="AlphaFoldDB" id="A0A0R2RPS0"/>
<dbReference type="InterPro" id="IPR005500">
    <property type="entry name" value="DUF309"/>
</dbReference>
<accession>A0A0R2RPS0</accession>
<dbReference type="SUPFAM" id="SSF140663">
    <property type="entry name" value="TTHA0068-like"/>
    <property type="match status" value="1"/>
</dbReference>
<dbReference type="InterPro" id="IPR023203">
    <property type="entry name" value="TTHA0068_sf"/>
</dbReference>
<sequence>MEMSKKASRISILWEGVEPRGRDVRLAAYFHHFNRGDYYEAHDVLESLWLEEGRGAKGAAFYQGLIQLAGAYVHLRKHYENPAHPVHQQRLPPAYRLLGLAEVNLAGYGVIWEGVKIQDIVGLAQGTRSALTKDNFTRNPWSPNLGPKLSLPLQPN</sequence>
<dbReference type="Pfam" id="PF03745">
    <property type="entry name" value="DUF309"/>
    <property type="match status" value="1"/>
</dbReference>
<dbReference type="Proteomes" id="UP000051269">
    <property type="component" value="Unassembled WGS sequence"/>
</dbReference>
<evidence type="ECO:0008006" key="3">
    <source>
        <dbReference type="Google" id="ProtNLM"/>
    </source>
</evidence>